<dbReference type="RefSeq" id="WP_165404556.1">
    <property type="nucleotide sequence ID" value="NZ_SGXC01000001.1"/>
</dbReference>
<dbReference type="Gene3D" id="3.40.190.150">
    <property type="entry name" value="Bordetella uptake gene, domain 1"/>
    <property type="match status" value="1"/>
</dbReference>
<proteinExistence type="inferred from homology"/>
<evidence type="ECO:0000313" key="3">
    <source>
        <dbReference type="EMBL" id="RZS86315.1"/>
    </source>
</evidence>
<comment type="caution">
    <text evidence="3">The sequence shown here is derived from an EMBL/GenBank/DDBJ whole genome shotgun (WGS) entry which is preliminary data.</text>
</comment>
<dbReference type="InterPro" id="IPR042100">
    <property type="entry name" value="Bug_dom1"/>
</dbReference>
<keyword evidence="3" id="KW-0675">Receptor</keyword>
<dbReference type="Gene3D" id="3.40.190.10">
    <property type="entry name" value="Periplasmic binding protein-like II"/>
    <property type="match status" value="1"/>
</dbReference>
<dbReference type="Proteomes" id="UP000292445">
    <property type="component" value="Unassembled WGS sequence"/>
</dbReference>
<sequence>MLKSATGLVAALAFSAGAQAAYPDRPVTLVVPSVPGGAADMVGRLVAEQLGKQWNVPIIVENKPGGATIIGTQAVIKAAPDGYTLLLGIDASFAAVPFLMEKMPYQPQKDLEPVATLSTLRYVLVASPTAPFKSVEQLLAQARARPDTITYASGGEGSTHHLGMALFEQEAGVSFKHVPYKAAPQGFVDVMGGHIDMMFLAASTAIQPVRGGKVQGLANTAATPIPDLPDLPMLKDKVKGFTFDSWFGLFAPAGTPPAVIDKLTASVRSVLRDPQVRDKLQAQGLAAGEGGPRELRERIGADTRRLAPVIAKIKSQQNKP</sequence>
<protein>
    <submittedName>
        <fullName evidence="3">Tripartite-type tricarboxylate transporter receptor subunit TctC</fullName>
    </submittedName>
</protein>
<dbReference type="PANTHER" id="PTHR42928">
    <property type="entry name" value="TRICARBOXYLATE-BINDING PROTEIN"/>
    <property type="match status" value="1"/>
</dbReference>
<evidence type="ECO:0000313" key="4">
    <source>
        <dbReference type="Proteomes" id="UP000292445"/>
    </source>
</evidence>
<dbReference type="PANTHER" id="PTHR42928:SF5">
    <property type="entry name" value="BLR1237 PROTEIN"/>
    <property type="match status" value="1"/>
</dbReference>
<organism evidence="3 4">
    <name type="scientific">Pigmentiphaga kullae</name>
    <dbReference type="NCBI Taxonomy" id="151784"/>
    <lineage>
        <taxon>Bacteria</taxon>
        <taxon>Pseudomonadati</taxon>
        <taxon>Pseudomonadota</taxon>
        <taxon>Betaproteobacteria</taxon>
        <taxon>Burkholderiales</taxon>
        <taxon>Alcaligenaceae</taxon>
        <taxon>Pigmentiphaga</taxon>
    </lineage>
</organism>
<dbReference type="SUPFAM" id="SSF53850">
    <property type="entry name" value="Periplasmic binding protein-like II"/>
    <property type="match status" value="1"/>
</dbReference>
<evidence type="ECO:0000256" key="1">
    <source>
        <dbReference type="ARBA" id="ARBA00006987"/>
    </source>
</evidence>
<reference evidence="3 4" key="1">
    <citation type="submission" date="2019-02" db="EMBL/GenBank/DDBJ databases">
        <title>Genomic Encyclopedia of Type Strains, Phase IV (KMG-IV): sequencing the most valuable type-strain genomes for metagenomic binning, comparative biology and taxonomic classification.</title>
        <authorList>
            <person name="Goeker M."/>
        </authorList>
    </citation>
    <scope>NUCLEOTIDE SEQUENCE [LARGE SCALE GENOMIC DNA]</scope>
    <source>
        <strain evidence="3 4">K24</strain>
    </source>
</reference>
<dbReference type="CDD" id="cd07012">
    <property type="entry name" value="PBP2_Bug_TTT"/>
    <property type="match status" value="1"/>
</dbReference>
<keyword evidence="2" id="KW-0732">Signal</keyword>
<gene>
    <name evidence="3" type="ORF">EV675_2355</name>
</gene>
<accession>A0A4Q7NMB0</accession>
<dbReference type="PIRSF" id="PIRSF017082">
    <property type="entry name" value="YflP"/>
    <property type="match status" value="1"/>
</dbReference>
<dbReference type="AlphaFoldDB" id="A0A4Q7NMB0"/>
<comment type="similarity">
    <text evidence="1">Belongs to the UPF0065 (bug) family.</text>
</comment>
<feature type="chain" id="PRO_5020873410" evidence="2">
    <location>
        <begin position="21"/>
        <end position="320"/>
    </location>
</feature>
<dbReference type="InterPro" id="IPR005064">
    <property type="entry name" value="BUG"/>
</dbReference>
<evidence type="ECO:0000256" key="2">
    <source>
        <dbReference type="SAM" id="SignalP"/>
    </source>
</evidence>
<feature type="signal peptide" evidence="2">
    <location>
        <begin position="1"/>
        <end position="20"/>
    </location>
</feature>
<dbReference type="Pfam" id="PF03401">
    <property type="entry name" value="TctC"/>
    <property type="match status" value="1"/>
</dbReference>
<name>A0A4Q7NMB0_9BURK</name>
<dbReference type="EMBL" id="SGXC01000001">
    <property type="protein sequence ID" value="RZS86315.1"/>
    <property type="molecule type" value="Genomic_DNA"/>
</dbReference>
<keyword evidence="4" id="KW-1185">Reference proteome</keyword>